<gene>
    <name evidence="1" type="ORF">CLUMA_CG016062</name>
</gene>
<dbReference type="EMBL" id="CVRI01000058">
    <property type="protein sequence ID" value="CRL02735.1"/>
    <property type="molecule type" value="Genomic_DNA"/>
</dbReference>
<reference evidence="1 2" key="1">
    <citation type="submission" date="2015-04" db="EMBL/GenBank/DDBJ databases">
        <authorList>
            <person name="Syromyatnikov M.Y."/>
            <person name="Popov V.N."/>
        </authorList>
    </citation>
    <scope>NUCLEOTIDE SEQUENCE [LARGE SCALE GENOMIC DNA]</scope>
</reference>
<evidence type="ECO:0000313" key="2">
    <source>
        <dbReference type="Proteomes" id="UP000183832"/>
    </source>
</evidence>
<evidence type="ECO:0000313" key="1">
    <source>
        <dbReference type="EMBL" id="CRL02735.1"/>
    </source>
</evidence>
<keyword evidence="2" id="KW-1185">Reference proteome</keyword>
<dbReference type="AlphaFoldDB" id="A0A1J1IR92"/>
<dbReference type="Proteomes" id="UP000183832">
    <property type="component" value="Unassembled WGS sequence"/>
</dbReference>
<accession>A0A1J1IR92</accession>
<name>A0A1J1IR92_9DIPT</name>
<sequence>MNIHTPVISGNVDGICLKEHMKQRKEKNSKCLSTHCCVCQAIQSLIMEYQHGKRSTMSSHQDQFTFDKIVEKFTDKDRNVKPSSYASTTLNV</sequence>
<organism evidence="1 2">
    <name type="scientific">Clunio marinus</name>
    <dbReference type="NCBI Taxonomy" id="568069"/>
    <lineage>
        <taxon>Eukaryota</taxon>
        <taxon>Metazoa</taxon>
        <taxon>Ecdysozoa</taxon>
        <taxon>Arthropoda</taxon>
        <taxon>Hexapoda</taxon>
        <taxon>Insecta</taxon>
        <taxon>Pterygota</taxon>
        <taxon>Neoptera</taxon>
        <taxon>Endopterygota</taxon>
        <taxon>Diptera</taxon>
        <taxon>Nematocera</taxon>
        <taxon>Chironomoidea</taxon>
        <taxon>Chironomidae</taxon>
        <taxon>Clunio</taxon>
    </lineage>
</organism>
<protein>
    <submittedName>
        <fullName evidence="1">CLUMA_CG016062, isoform A</fullName>
    </submittedName>
</protein>
<proteinExistence type="predicted"/>